<dbReference type="InterPro" id="IPR027434">
    <property type="entry name" value="Homing_endonucl"/>
</dbReference>
<accession>A0A7I8D2J9</accession>
<dbReference type="HAMAP" id="MF_01420">
    <property type="entry name" value="HTH_type_WhiA"/>
    <property type="match status" value="1"/>
</dbReference>
<keyword evidence="3 4" id="KW-0131">Cell cycle</keyword>
<keyword evidence="8" id="KW-1185">Reference proteome</keyword>
<comment type="function">
    <text evidence="4">Involved in cell division and chromosome segregation.</text>
</comment>
<dbReference type="NCBIfam" id="TIGR00647">
    <property type="entry name" value="DNA_bind_WhiA"/>
    <property type="match status" value="1"/>
</dbReference>
<dbReference type="GO" id="GO:0003677">
    <property type="term" value="F:DNA binding"/>
    <property type="evidence" value="ECO:0007669"/>
    <property type="project" value="UniProtKB-UniRule"/>
</dbReference>
<sequence>MSFSAEVKEELCALGLGSDATLKAQAYGMLLFGRAFSADRICLYTENEKVAHLYAQAIDRLIGIQVPVERSSDKKEGSRFFVVSVPEERQRERVLDCFGHTVKDIQLRINRANTEDDDGATAFLRGVFLACGTLADPQKEYHLELAVPFRNLAADLATVLGEYGLMAKTIVRKGGHVLYFKESEQIEDFLTLIHATNASLSIMNVKIYKDIRNRTNRVTNCDTANISKTVTAAANQVKDILYIEKRRGLSFLPEDLQELARLRLQNQELSLRELGGLLSTPLSRSGVNHRLGRIHELAEELRHTLNESE</sequence>
<dbReference type="AlphaFoldDB" id="A0A7I8D2J9"/>
<evidence type="ECO:0000313" key="8">
    <source>
        <dbReference type="Proteomes" id="UP000593890"/>
    </source>
</evidence>
<dbReference type="Pfam" id="PF14527">
    <property type="entry name" value="LAGLIDADG_WhiA"/>
    <property type="match status" value="1"/>
</dbReference>
<evidence type="ECO:0000256" key="2">
    <source>
        <dbReference type="ARBA" id="ARBA00023125"/>
    </source>
</evidence>
<evidence type="ECO:0000256" key="3">
    <source>
        <dbReference type="ARBA" id="ARBA00023306"/>
    </source>
</evidence>
<evidence type="ECO:0000256" key="4">
    <source>
        <dbReference type="HAMAP-Rule" id="MF_01420"/>
    </source>
</evidence>
<organism evidence="7 8">
    <name type="scientific">Solibaculum mannosilyticum</name>
    <dbReference type="NCBI Taxonomy" id="2780922"/>
    <lineage>
        <taxon>Bacteria</taxon>
        <taxon>Bacillati</taxon>
        <taxon>Bacillota</taxon>
        <taxon>Clostridia</taxon>
        <taxon>Eubacteriales</taxon>
        <taxon>Oscillospiraceae</taxon>
        <taxon>Solibaculum</taxon>
    </lineage>
</organism>
<evidence type="ECO:0000313" key="7">
    <source>
        <dbReference type="EMBL" id="BCI61047.1"/>
    </source>
</evidence>
<feature type="domain" description="Sporulation regulator WhiA C-terminal" evidence="5">
    <location>
        <begin position="216"/>
        <end position="298"/>
    </location>
</feature>
<dbReference type="InterPro" id="IPR003802">
    <property type="entry name" value="Sporulation_regulator_WhiA"/>
</dbReference>
<dbReference type="Pfam" id="PF02650">
    <property type="entry name" value="HTH_WhiA"/>
    <property type="match status" value="1"/>
</dbReference>
<dbReference type="SUPFAM" id="SSF55608">
    <property type="entry name" value="Homing endonucleases"/>
    <property type="match status" value="1"/>
</dbReference>
<comment type="similarity">
    <text evidence="4">Belongs to the WhiA family.</text>
</comment>
<gene>
    <name evidence="4 7" type="primary">whiA</name>
    <name evidence="7" type="ORF">C12CBH8_16860</name>
</gene>
<feature type="domain" description="WhiA LAGLIDADG-like" evidence="6">
    <location>
        <begin position="121"/>
        <end position="212"/>
    </location>
</feature>
<dbReference type="InterPro" id="IPR023054">
    <property type="entry name" value="Sporulation_regulator_WhiA_C"/>
</dbReference>
<proteinExistence type="inferred from homology"/>
<reference evidence="8" key="1">
    <citation type="submission" date="2020-07" db="EMBL/GenBank/DDBJ databases">
        <title>Complete genome sequencing of Clostridia bacterium strain 12CBH8.</title>
        <authorList>
            <person name="Sakamoto M."/>
            <person name="Murakami T."/>
            <person name="Mori H."/>
        </authorList>
    </citation>
    <scope>NUCLEOTIDE SEQUENCE [LARGE SCALE GENOMIC DNA]</scope>
    <source>
        <strain evidence="8">12CBH8</strain>
    </source>
</reference>
<keyword evidence="2 4" id="KW-0238">DNA-binding</keyword>
<dbReference type="PANTHER" id="PTHR37307:SF1">
    <property type="entry name" value="CELL DIVISION PROTEIN WHIA-RELATED"/>
    <property type="match status" value="1"/>
</dbReference>
<evidence type="ECO:0000256" key="1">
    <source>
        <dbReference type="ARBA" id="ARBA00022618"/>
    </source>
</evidence>
<dbReference type="RefSeq" id="WP_171846246.1">
    <property type="nucleotide sequence ID" value="NZ_AP023321.1"/>
</dbReference>
<dbReference type="KEGG" id="sman:C12CBH8_16860"/>
<dbReference type="InterPro" id="IPR039518">
    <property type="entry name" value="WhiA_LAGLIDADG_dom"/>
</dbReference>
<dbReference type="Proteomes" id="UP000593890">
    <property type="component" value="Chromosome"/>
</dbReference>
<keyword evidence="1 4" id="KW-0132">Cell division</keyword>
<protein>
    <recommendedName>
        <fullName evidence="4">Probable cell division protein WhiA</fullName>
    </recommendedName>
</protein>
<dbReference type="PANTHER" id="PTHR37307">
    <property type="entry name" value="CELL DIVISION PROTEIN WHIA-RELATED"/>
    <property type="match status" value="1"/>
</dbReference>
<evidence type="ECO:0000259" key="5">
    <source>
        <dbReference type="Pfam" id="PF02650"/>
    </source>
</evidence>
<dbReference type="Gene3D" id="3.10.28.10">
    <property type="entry name" value="Homing endonucleases"/>
    <property type="match status" value="1"/>
</dbReference>
<name>A0A7I8D2J9_9FIRM</name>
<dbReference type="GO" id="GO:0043937">
    <property type="term" value="P:regulation of sporulation"/>
    <property type="evidence" value="ECO:0007669"/>
    <property type="project" value="InterPro"/>
</dbReference>
<dbReference type="EMBL" id="AP023321">
    <property type="protein sequence ID" value="BCI61047.1"/>
    <property type="molecule type" value="Genomic_DNA"/>
</dbReference>
<dbReference type="GO" id="GO:0051301">
    <property type="term" value="P:cell division"/>
    <property type="evidence" value="ECO:0007669"/>
    <property type="project" value="UniProtKB-UniRule"/>
</dbReference>
<evidence type="ECO:0000259" key="6">
    <source>
        <dbReference type="Pfam" id="PF14527"/>
    </source>
</evidence>